<dbReference type="Pfam" id="PF00550">
    <property type="entry name" value="PP-binding"/>
    <property type="match status" value="1"/>
</dbReference>
<reference evidence="2 3" key="1">
    <citation type="submission" date="2014-05" db="EMBL/GenBank/DDBJ databases">
        <title>Draft genome sequence of Amycolatopsis rifamycinica DSM 46095.</title>
        <authorList>
            <person name="Lal R."/>
            <person name="Saxena A."/>
            <person name="Kumari R."/>
            <person name="Mukherjee U."/>
            <person name="Singh P."/>
            <person name="Sangwan N."/>
            <person name="Mahato N.K."/>
        </authorList>
    </citation>
    <scope>NUCLEOTIDE SEQUENCE [LARGE SCALE GENOMIC DNA]</scope>
    <source>
        <strain evidence="2 3">DSM 46095</strain>
    </source>
</reference>
<evidence type="ECO:0000313" key="3">
    <source>
        <dbReference type="Proteomes" id="UP000027345"/>
    </source>
</evidence>
<proteinExistence type="predicted"/>
<organism evidence="2 3">
    <name type="scientific">Amycolatopsis rifamycinica</name>
    <dbReference type="NCBI Taxonomy" id="287986"/>
    <lineage>
        <taxon>Bacteria</taxon>
        <taxon>Bacillati</taxon>
        <taxon>Actinomycetota</taxon>
        <taxon>Actinomycetes</taxon>
        <taxon>Pseudonocardiales</taxon>
        <taxon>Pseudonocardiaceae</taxon>
        <taxon>Amycolatopsis</taxon>
    </lineage>
</organism>
<dbReference type="STRING" id="287986.DV20_12320"/>
<dbReference type="Proteomes" id="UP000027345">
    <property type="component" value="Unassembled WGS sequence"/>
</dbReference>
<dbReference type="RefSeq" id="WP_043779533.1">
    <property type="nucleotide sequence ID" value="NZ_JMQI01000026.1"/>
</dbReference>
<keyword evidence="3" id="KW-1185">Reference proteome</keyword>
<evidence type="ECO:0000313" key="2">
    <source>
        <dbReference type="EMBL" id="KDN21713.1"/>
    </source>
</evidence>
<accession>A0A066UBY9</accession>
<dbReference type="Gene3D" id="1.10.1200.10">
    <property type="entry name" value="ACP-like"/>
    <property type="match status" value="1"/>
</dbReference>
<name>A0A066UBY9_9PSEU</name>
<sequence>MPDPTLTAELKSYLESEALFRFGDEITEDTDLFKAGVLDSFGYLALMNHVHERYGVELGENLLDSVLVSLRGIAEFVESAAVPSADGR</sequence>
<feature type="domain" description="Carrier" evidence="1">
    <location>
        <begin position="5"/>
        <end position="81"/>
    </location>
</feature>
<gene>
    <name evidence="2" type="ORF">DV20_12320</name>
</gene>
<comment type="caution">
    <text evidence="2">The sequence shown here is derived from an EMBL/GenBank/DDBJ whole genome shotgun (WGS) entry which is preliminary data.</text>
</comment>
<dbReference type="InterPro" id="IPR009081">
    <property type="entry name" value="PP-bd_ACP"/>
</dbReference>
<protein>
    <submittedName>
        <fullName evidence="2">Acyl carrier protein</fullName>
    </submittedName>
</protein>
<dbReference type="InterPro" id="IPR036736">
    <property type="entry name" value="ACP-like_sf"/>
</dbReference>
<evidence type="ECO:0000259" key="1">
    <source>
        <dbReference type="PROSITE" id="PS50075"/>
    </source>
</evidence>
<dbReference type="eggNOG" id="ENOG5033A5F">
    <property type="taxonomic scope" value="Bacteria"/>
</dbReference>
<dbReference type="SUPFAM" id="SSF47336">
    <property type="entry name" value="ACP-like"/>
    <property type="match status" value="1"/>
</dbReference>
<dbReference type="EMBL" id="JMQI01000026">
    <property type="protein sequence ID" value="KDN21713.1"/>
    <property type="molecule type" value="Genomic_DNA"/>
</dbReference>
<dbReference type="AlphaFoldDB" id="A0A066UBY9"/>
<dbReference type="PROSITE" id="PS50075">
    <property type="entry name" value="CARRIER"/>
    <property type="match status" value="1"/>
</dbReference>